<evidence type="ECO:0000256" key="7">
    <source>
        <dbReference type="ARBA" id="ARBA00023170"/>
    </source>
</evidence>
<evidence type="ECO:0000256" key="2">
    <source>
        <dbReference type="ARBA" id="ARBA00010663"/>
    </source>
</evidence>
<evidence type="ECO:0000313" key="11">
    <source>
        <dbReference type="EMBL" id="GBP75492.1"/>
    </source>
</evidence>
<dbReference type="InterPro" id="IPR000276">
    <property type="entry name" value="GPCR_Rhodpsn"/>
</dbReference>
<reference evidence="11 12" key="1">
    <citation type="journal article" date="2019" name="Commun. Biol.">
        <title>The bagworm genome reveals a unique fibroin gene that provides high tensile strength.</title>
        <authorList>
            <person name="Kono N."/>
            <person name="Nakamura H."/>
            <person name="Ohtoshi R."/>
            <person name="Tomita M."/>
            <person name="Numata K."/>
            <person name="Arakawa K."/>
        </authorList>
    </citation>
    <scope>NUCLEOTIDE SEQUENCE [LARGE SCALE GENOMIC DNA]</scope>
</reference>
<keyword evidence="4 9" id="KW-1133">Transmembrane helix</keyword>
<dbReference type="Pfam" id="PF00001">
    <property type="entry name" value="7tm_1"/>
    <property type="match status" value="1"/>
</dbReference>
<evidence type="ECO:0000256" key="9">
    <source>
        <dbReference type="SAM" id="Phobius"/>
    </source>
</evidence>
<keyword evidence="6 9" id="KW-0472">Membrane</keyword>
<evidence type="ECO:0000256" key="6">
    <source>
        <dbReference type="ARBA" id="ARBA00023136"/>
    </source>
</evidence>
<feature type="transmembrane region" description="Helical" evidence="9">
    <location>
        <begin position="67"/>
        <end position="88"/>
    </location>
</feature>
<evidence type="ECO:0000256" key="8">
    <source>
        <dbReference type="ARBA" id="ARBA00023224"/>
    </source>
</evidence>
<feature type="domain" description="G-protein coupled receptors family 1 profile" evidence="10">
    <location>
        <begin position="46"/>
        <end position="183"/>
    </location>
</feature>
<dbReference type="PANTHER" id="PTHR24243">
    <property type="entry name" value="G-PROTEIN COUPLED RECEPTOR"/>
    <property type="match status" value="1"/>
</dbReference>
<dbReference type="Gene3D" id="1.20.1070.10">
    <property type="entry name" value="Rhodopsin 7-helix transmembrane proteins"/>
    <property type="match status" value="1"/>
</dbReference>
<evidence type="ECO:0000256" key="5">
    <source>
        <dbReference type="ARBA" id="ARBA00023040"/>
    </source>
</evidence>
<keyword evidence="8" id="KW-0807">Transducer</keyword>
<protein>
    <submittedName>
        <fullName evidence="11">Pyrokinin-1 receptor</fullName>
    </submittedName>
</protein>
<keyword evidence="5" id="KW-0297">G-protein coupled receptor</keyword>
<name>A0A4C1YKU7_EUMVA</name>
<dbReference type="PRINTS" id="PR00237">
    <property type="entry name" value="GPCRRHODOPSN"/>
</dbReference>
<evidence type="ECO:0000256" key="4">
    <source>
        <dbReference type="ARBA" id="ARBA00022989"/>
    </source>
</evidence>
<sequence length="183" mass="20742">MNETQQALDERVIWQSFLDELGKTNHASDTLVGTVLSVIFVASVIGNALTTTVICSDRSMRTVTNYYIFNLAVSDLIVTFSILVELYYRYYEWNVYNTATSLMCKVQYFAVGLFWNNSTLTVTALAVERYLAIWYPLLVSSKPAWKRVLKIIVLLWIIATFEILLEMPTADLIVTTNASTPVS</sequence>
<dbReference type="PANTHER" id="PTHR24243:SF208">
    <property type="entry name" value="PYROKININ-1 RECEPTOR"/>
    <property type="match status" value="1"/>
</dbReference>
<dbReference type="Proteomes" id="UP000299102">
    <property type="component" value="Unassembled WGS sequence"/>
</dbReference>
<dbReference type="EMBL" id="BGZK01001250">
    <property type="protein sequence ID" value="GBP75492.1"/>
    <property type="molecule type" value="Genomic_DNA"/>
</dbReference>
<proteinExistence type="inferred from homology"/>
<dbReference type="SUPFAM" id="SSF81321">
    <property type="entry name" value="Family A G protein-coupled receptor-like"/>
    <property type="match status" value="1"/>
</dbReference>
<evidence type="ECO:0000313" key="12">
    <source>
        <dbReference type="Proteomes" id="UP000299102"/>
    </source>
</evidence>
<dbReference type="GO" id="GO:0005886">
    <property type="term" value="C:plasma membrane"/>
    <property type="evidence" value="ECO:0007669"/>
    <property type="project" value="TreeGrafter"/>
</dbReference>
<dbReference type="InterPro" id="IPR017452">
    <property type="entry name" value="GPCR_Rhodpsn_7TM"/>
</dbReference>
<feature type="transmembrane region" description="Helical" evidence="9">
    <location>
        <begin position="148"/>
        <end position="165"/>
    </location>
</feature>
<dbReference type="GO" id="GO:0004930">
    <property type="term" value="F:G protein-coupled receptor activity"/>
    <property type="evidence" value="ECO:0007669"/>
    <property type="project" value="UniProtKB-KW"/>
</dbReference>
<accession>A0A4C1YKU7</accession>
<comment type="caution">
    <text evidence="11">The sequence shown here is derived from an EMBL/GenBank/DDBJ whole genome shotgun (WGS) entry which is preliminary data.</text>
</comment>
<keyword evidence="12" id="KW-1185">Reference proteome</keyword>
<evidence type="ECO:0000256" key="3">
    <source>
        <dbReference type="ARBA" id="ARBA00022692"/>
    </source>
</evidence>
<gene>
    <name evidence="11" type="primary">PK1-R</name>
    <name evidence="11" type="ORF">EVAR_57230_1</name>
</gene>
<dbReference type="OrthoDB" id="5950040at2759"/>
<evidence type="ECO:0000259" key="10">
    <source>
        <dbReference type="PROSITE" id="PS50262"/>
    </source>
</evidence>
<comment type="similarity">
    <text evidence="2">Belongs to the G-protein coupled receptor 1 family.</text>
</comment>
<dbReference type="AlphaFoldDB" id="A0A4C1YKU7"/>
<dbReference type="PROSITE" id="PS50262">
    <property type="entry name" value="G_PROTEIN_RECEP_F1_2"/>
    <property type="match status" value="1"/>
</dbReference>
<dbReference type="STRING" id="151549.A0A4C1YKU7"/>
<feature type="transmembrane region" description="Helical" evidence="9">
    <location>
        <begin position="31"/>
        <end position="55"/>
    </location>
</feature>
<evidence type="ECO:0000256" key="1">
    <source>
        <dbReference type="ARBA" id="ARBA00004141"/>
    </source>
</evidence>
<feature type="transmembrane region" description="Helical" evidence="9">
    <location>
        <begin position="108"/>
        <end position="127"/>
    </location>
</feature>
<organism evidence="11 12">
    <name type="scientific">Eumeta variegata</name>
    <name type="common">Bagworm moth</name>
    <name type="synonym">Eumeta japonica</name>
    <dbReference type="NCBI Taxonomy" id="151549"/>
    <lineage>
        <taxon>Eukaryota</taxon>
        <taxon>Metazoa</taxon>
        <taxon>Ecdysozoa</taxon>
        <taxon>Arthropoda</taxon>
        <taxon>Hexapoda</taxon>
        <taxon>Insecta</taxon>
        <taxon>Pterygota</taxon>
        <taxon>Neoptera</taxon>
        <taxon>Endopterygota</taxon>
        <taxon>Lepidoptera</taxon>
        <taxon>Glossata</taxon>
        <taxon>Ditrysia</taxon>
        <taxon>Tineoidea</taxon>
        <taxon>Psychidae</taxon>
        <taxon>Oiketicinae</taxon>
        <taxon>Eumeta</taxon>
    </lineage>
</organism>
<keyword evidence="7 11" id="KW-0675">Receptor</keyword>
<comment type="subcellular location">
    <subcellularLocation>
        <location evidence="1">Membrane</location>
        <topology evidence="1">Multi-pass membrane protein</topology>
    </subcellularLocation>
</comment>
<keyword evidence="3 9" id="KW-0812">Transmembrane</keyword>